<evidence type="ECO:0000313" key="1">
    <source>
        <dbReference type="EMBL" id="CAH0381457.1"/>
    </source>
</evidence>
<accession>A0A9N9ZZZ6</accession>
<keyword evidence="2" id="KW-1185">Reference proteome</keyword>
<dbReference type="Proteomes" id="UP001152759">
    <property type="component" value="Chromosome 1"/>
</dbReference>
<evidence type="ECO:0008006" key="3">
    <source>
        <dbReference type="Google" id="ProtNLM"/>
    </source>
</evidence>
<dbReference type="EMBL" id="OU963862">
    <property type="protein sequence ID" value="CAH0381457.1"/>
    <property type="molecule type" value="Genomic_DNA"/>
</dbReference>
<proteinExistence type="predicted"/>
<sequence length="1096" mass="122832">MAATRPRSFLSQIQLGLGLYLHRKFGTKLILNVLSKLGLCASYSEIESYECASITQGAAEIDDEAYIQFSFDNADMNVDTLDGHNTFHCMGGIKCVAPAQAVNPCTAPVPKCFTSFSEIPSGTLPQIKIENFQRDKTNAFQEILVADINDLHPTPSASELLDTTDVIWMCGKWLKITAFPSWSGFMETLTFARSFELTKVQFLPFVRLPANDYTTVNSVITFALKEAHIHNQKSCMVTFDQPLYIKAREIVASSTKLSDVTIRLGGFHMLMSFLGSIGHIMSGSGLKEMWSSAYATNSIEKMLSGHHYARAIRAHFLAHNAIAQILLDLMAISDEKKQTILSLFAKGPKTDYNALLDLNISKEVLQSFQTFLRSMIENGPTAKLWIQYFHMVTLVKNFIKAERTGDWKLHLACAQKMIPFFHAAGHLAYAKCTQLYLQDMYALEEKLGEEEAQKFMRNFAIRRTKKFWAGNWSDMTIEQTLMRSMKTVGGLSRGRSTSENVVQKWILGAPVSCEVAECFEDFCDIRSSTSNQHVDLQKSRIERDDKDATKFKEWLQIHSPFSKSDRLISLSTAVAADESVNCHNAEESGMAAMKKIIGQNFQDLKLHRKDKVISLIAMNSGLKIHDTIVPIDTNLSYQRIMKTVRSDTELENYFNYELSPIPQALFDSRGMRKGTKSTLYKSFNVSKNLKLTTENCKFVIDGGYLLHCVIWPRVGTFLDVFNAYVKYVEKHYGLECLIVFDGYEHNADSTKSAERCRRYSLKKCPDLMFSEDTPLTLAQDLFLSNEKNKARLICLLSKHLTTGSQIKVYQAEDDADTLIVNKAISVVRETNKQVAIVGEDVDLLVLMVALTPASSDVLLLKPGKGKNAAQIFSANELQTSNANLKKSILFIHAVSGCDTTSGFRGKGKGTFIKLLEKCAEVSRIAEKFNKIDCTQDELCQAGERLVLLLYGAKKSVTALNKCRFQCFNRALARQKTEVKLQTLPPTSDACKQHFLRVYYQVQLWRGRKLNPKEWGWKSSELGLLPVPMLNPPAPQELLQIISCTCSKGCSNRCSCKRAGLPCSDICLHCSGLGCSNQAETLIEEEAEDEFEPATAA</sequence>
<organism evidence="1 2">
    <name type="scientific">Bemisia tabaci</name>
    <name type="common">Sweetpotato whitefly</name>
    <name type="synonym">Aleurodes tabaci</name>
    <dbReference type="NCBI Taxonomy" id="7038"/>
    <lineage>
        <taxon>Eukaryota</taxon>
        <taxon>Metazoa</taxon>
        <taxon>Ecdysozoa</taxon>
        <taxon>Arthropoda</taxon>
        <taxon>Hexapoda</taxon>
        <taxon>Insecta</taxon>
        <taxon>Pterygota</taxon>
        <taxon>Neoptera</taxon>
        <taxon>Paraneoptera</taxon>
        <taxon>Hemiptera</taxon>
        <taxon>Sternorrhyncha</taxon>
        <taxon>Aleyrodoidea</taxon>
        <taxon>Aleyrodidae</taxon>
        <taxon>Aleyrodinae</taxon>
        <taxon>Bemisia</taxon>
    </lineage>
</organism>
<dbReference type="AlphaFoldDB" id="A0A9N9ZZZ6"/>
<evidence type="ECO:0000313" key="2">
    <source>
        <dbReference type="Proteomes" id="UP001152759"/>
    </source>
</evidence>
<protein>
    <recommendedName>
        <fullName evidence="3">Tesmin/TSO1-like CXC domain-containing protein</fullName>
    </recommendedName>
</protein>
<gene>
    <name evidence="1" type="ORF">BEMITA_LOCUS1109</name>
</gene>
<dbReference type="PANTHER" id="PTHR46704">
    <property type="entry name" value="CXC DOMAIN-CONTAINING PROTEIN-RELATED"/>
    <property type="match status" value="1"/>
</dbReference>
<reference evidence="1" key="1">
    <citation type="submission" date="2021-12" db="EMBL/GenBank/DDBJ databases">
        <authorList>
            <person name="King R."/>
        </authorList>
    </citation>
    <scope>NUCLEOTIDE SEQUENCE</scope>
</reference>
<name>A0A9N9ZZZ6_BEMTA</name>
<dbReference type="PANTHER" id="PTHR46704:SF1">
    <property type="entry name" value="TELOMERE LENGTH REGULATION PROTEIN TEL2 HOMOLOG"/>
    <property type="match status" value="1"/>
</dbReference>